<gene>
    <name evidence="12" type="primary">mntB_1</name>
    <name evidence="12" type="ORF">UC8_54070</name>
</gene>
<dbReference type="EMBL" id="CP042914">
    <property type="protein sequence ID" value="QEG43360.1"/>
    <property type="molecule type" value="Genomic_DNA"/>
</dbReference>
<keyword evidence="13" id="KW-1185">Reference proteome</keyword>
<dbReference type="InterPro" id="IPR036388">
    <property type="entry name" value="WH-like_DNA-bd_sf"/>
</dbReference>
<dbReference type="SUPFAM" id="SSF81345">
    <property type="entry name" value="ABC transporter involved in vitamin B12 uptake, BtuC"/>
    <property type="match status" value="1"/>
</dbReference>
<feature type="transmembrane region" description="Helical" evidence="10">
    <location>
        <begin position="150"/>
        <end position="173"/>
    </location>
</feature>
<feature type="transmembrane region" description="Helical" evidence="10">
    <location>
        <begin position="340"/>
        <end position="364"/>
    </location>
</feature>
<evidence type="ECO:0000256" key="5">
    <source>
        <dbReference type="ARBA" id="ARBA00022692"/>
    </source>
</evidence>
<dbReference type="SUPFAM" id="SSF47979">
    <property type="entry name" value="Iron-dependent repressor protein, dimerization domain"/>
    <property type="match status" value="1"/>
</dbReference>
<dbReference type="KEGG" id="rul:UC8_54070"/>
<dbReference type="InterPro" id="IPR001626">
    <property type="entry name" value="ABC_TroCD"/>
</dbReference>
<feature type="transmembrane region" description="Helical" evidence="10">
    <location>
        <begin position="226"/>
        <end position="244"/>
    </location>
</feature>
<comment type="subcellular location">
    <subcellularLocation>
        <location evidence="1 8">Cell membrane</location>
        <topology evidence="1 8">Multi-pass membrane protein</topology>
    </subcellularLocation>
</comment>
<evidence type="ECO:0000313" key="12">
    <source>
        <dbReference type="EMBL" id="QEG43360.1"/>
    </source>
</evidence>
<dbReference type="Gene3D" id="1.10.3470.10">
    <property type="entry name" value="ABC transporter involved in vitamin B12 uptake, BtuC"/>
    <property type="match status" value="1"/>
</dbReference>
<dbReference type="Gene3D" id="1.10.10.10">
    <property type="entry name" value="Winged helix-like DNA-binding domain superfamily/Winged helix DNA-binding domain"/>
    <property type="match status" value="1"/>
</dbReference>
<evidence type="ECO:0000256" key="10">
    <source>
        <dbReference type="SAM" id="Phobius"/>
    </source>
</evidence>
<dbReference type="Pfam" id="PF00950">
    <property type="entry name" value="ABC-3"/>
    <property type="match status" value="1"/>
</dbReference>
<keyword evidence="6 10" id="KW-1133">Transmembrane helix</keyword>
<dbReference type="InterPro" id="IPR022689">
    <property type="entry name" value="Iron_dep_repressor"/>
</dbReference>
<comment type="similarity">
    <text evidence="2 8">Belongs to the ABC-3 integral membrane protein family.</text>
</comment>
<dbReference type="GO" id="GO:0055085">
    <property type="term" value="P:transmembrane transport"/>
    <property type="evidence" value="ECO:0007669"/>
    <property type="project" value="InterPro"/>
</dbReference>
<reference evidence="12 13" key="1">
    <citation type="submission" date="2019-08" db="EMBL/GenBank/DDBJ databases">
        <title>Deep-cultivation of Planctomycetes and their phenomic and genomic characterization uncovers novel biology.</title>
        <authorList>
            <person name="Wiegand S."/>
            <person name="Jogler M."/>
            <person name="Boedeker C."/>
            <person name="Pinto D."/>
            <person name="Vollmers J."/>
            <person name="Rivas-Marin E."/>
            <person name="Kohn T."/>
            <person name="Peeters S.H."/>
            <person name="Heuer A."/>
            <person name="Rast P."/>
            <person name="Oberbeckmann S."/>
            <person name="Bunk B."/>
            <person name="Jeske O."/>
            <person name="Meyerdierks A."/>
            <person name="Storesund J.E."/>
            <person name="Kallscheuer N."/>
            <person name="Luecker S."/>
            <person name="Lage O.M."/>
            <person name="Pohl T."/>
            <person name="Merkel B.J."/>
            <person name="Hornburger P."/>
            <person name="Mueller R.-W."/>
            <person name="Bruemmer F."/>
            <person name="Labrenz M."/>
            <person name="Spormann A.M."/>
            <person name="Op den Camp H."/>
            <person name="Overmann J."/>
            <person name="Amann R."/>
            <person name="Jetten M.S.M."/>
            <person name="Mascher T."/>
            <person name="Medema M.H."/>
            <person name="Devos D.P."/>
            <person name="Kaster A.-K."/>
            <person name="Ovreas L."/>
            <person name="Rohde M."/>
            <person name="Galperin M.Y."/>
            <person name="Jogler C."/>
        </authorList>
    </citation>
    <scope>NUCLEOTIDE SEQUENCE [LARGE SCALE GENOMIC DNA]</scope>
    <source>
        <strain evidence="12 13">UC8</strain>
    </source>
</reference>
<evidence type="ECO:0000313" key="13">
    <source>
        <dbReference type="Proteomes" id="UP000325286"/>
    </source>
</evidence>
<evidence type="ECO:0000256" key="8">
    <source>
        <dbReference type="RuleBase" id="RU003943"/>
    </source>
</evidence>
<dbReference type="GO" id="GO:0046983">
    <property type="term" value="F:protein dimerization activity"/>
    <property type="evidence" value="ECO:0007669"/>
    <property type="project" value="InterPro"/>
</dbReference>
<keyword evidence="7 10" id="KW-0472">Membrane</keyword>
<organism evidence="12 13">
    <name type="scientific">Roseimaritima ulvae</name>
    <dbReference type="NCBI Taxonomy" id="980254"/>
    <lineage>
        <taxon>Bacteria</taxon>
        <taxon>Pseudomonadati</taxon>
        <taxon>Planctomycetota</taxon>
        <taxon>Planctomycetia</taxon>
        <taxon>Pirellulales</taxon>
        <taxon>Pirellulaceae</taxon>
        <taxon>Roseimaritima</taxon>
    </lineage>
</organism>
<evidence type="ECO:0000259" key="11">
    <source>
        <dbReference type="Pfam" id="PF02742"/>
    </source>
</evidence>
<feature type="region of interest" description="Disordered" evidence="9">
    <location>
        <begin position="515"/>
        <end position="539"/>
    </location>
</feature>
<dbReference type="AlphaFoldDB" id="A0A5B9QZM7"/>
<evidence type="ECO:0000256" key="6">
    <source>
        <dbReference type="ARBA" id="ARBA00022989"/>
    </source>
</evidence>
<dbReference type="CDD" id="cd06550">
    <property type="entry name" value="TM_ABC_iron-siderophores_like"/>
    <property type="match status" value="1"/>
</dbReference>
<evidence type="ECO:0000256" key="4">
    <source>
        <dbReference type="ARBA" id="ARBA00022475"/>
    </source>
</evidence>
<dbReference type="Pfam" id="PF02742">
    <property type="entry name" value="Fe_dep_repr_C"/>
    <property type="match status" value="1"/>
</dbReference>
<feature type="domain" description="Iron dependent repressor metal binding and dimerisation" evidence="11">
    <location>
        <begin position="456"/>
        <end position="512"/>
    </location>
</feature>
<keyword evidence="5 8" id="KW-0812">Transmembrane</keyword>
<dbReference type="GO" id="GO:0003700">
    <property type="term" value="F:DNA-binding transcription factor activity"/>
    <property type="evidence" value="ECO:0007669"/>
    <property type="project" value="InterPro"/>
</dbReference>
<proteinExistence type="inferred from homology"/>
<keyword evidence="3 8" id="KW-0813">Transport</keyword>
<dbReference type="GO" id="GO:0010043">
    <property type="term" value="P:response to zinc ion"/>
    <property type="evidence" value="ECO:0007669"/>
    <property type="project" value="TreeGrafter"/>
</dbReference>
<dbReference type="Proteomes" id="UP000325286">
    <property type="component" value="Chromosome"/>
</dbReference>
<feature type="transmembrane region" description="Helical" evidence="10">
    <location>
        <begin position="179"/>
        <end position="199"/>
    </location>
</feature>
<keyword evidence="4" id="KW-1003">Cell membrane</keyword>
<evidence type="ECO:0000256" key="7">
    <source>
        <dbReference type="ARBA" id="ARBA00023136"/>
    </source>
</evidence>
<evidence type="ECO:0000256" key="2">
    <source>
        <dbReference type="ARBA" id="ARBA00008034"/>
    </source>
</evidence>
<dbReference type="GO" id="GO:0046914">
    <property type="term" value="F:transition metal ion binding"/>
    <property type="evidence" value="ECO:0007669"/>
    <property type="project" value="InterPro"/>
</dbReference>
<feature type="transmembrane region" description="Helical" evidence="10">
    <location>
        <begin position="271"/>
        <end position="301"/>
    </location>
</feature>
<feature type="compositionally biased region" description="Low complexity" evidence="9">
    <location>
        <begin position="520"/>
        <end position="539"/>
    </location>
</feature>
<evidence type="ECO:0000256" key="9">
    <source>
        <dbReference type="SAM" id="MobiDB-lite"/>
    </source>
</evidence>
<name>A0A5B9QZM7_9BACT</name>
<dbReference type="PANTHER" id="PTHR30477">
    <property type="entry name" value="ABC-TRANSPORTER METAL-BINDING PROTEIN"/>
    <property type="match status" value="1"/>
</dbReference>
<dbReference type="PANTHER" id="PTHR30477:SF3">
    <property type="entry name" value="METAL TRANSPORT SYSTEM MEMBRANE PROTEIN CT_069-RELATED"/>
    <property type="match status" value="1"/>
</dbReference>
<protein>
    <submittedName>
        <fullName evidence="12">Manganese transport system membrane protein MntB</fullName>
    </submittedName>
</protein>
<evidence type="ECO:0000256" key="1">
    <source>
        <dbReference type="ARBA" id="ARBA00004651"/>
    </source>
</evidence>
<dbReference type="InterPro" id="IPR037294">
    <property type="entry name" value="ABC_BtuC-like"/>
</dbReference>
<feature type="transmembrane region" description="Helical" evidence="10">
    <location>
        <begin position="92"/>
        <end position="113"/>
    </location>
</feature>
<feature type="transmembrane region" description="Helical" evidence="10">
    <location>
        <begin position="313"/>
        <end position="334"/>
    </location>
</feature>
<dbReference type="GO" id="GO:0043190">
    <property type="term" value="C:ATP-binding cassette (ABC) transporter complex"/>
    <property type="evidence" value="ECO:0007669"/>
    <property type="project" value="InterPro"/>
</dbReference>
<evidence type="ECO:0000256" key="3">
    <source>
        <dbReference type="ARBA" id="ARBA00022448"/>
    </source>
</evidence>
<accession>A0A5B9QZM7</accession>
<dbReference type="SMART" id="SM00529">
    <property type="entry name" value="HTH_DTXR"/>
    <property type="match status" value="1"/>
</dbReference>
<sequence precursor="true">MTTLAPVATLARAWTAAPNHLLAKVATMRGRGVKLLACFLLLCLFASTASAQPPSAPQQPSSQESIADRSISWPTWPRVRRVLLLQDYNTRVVIIGTTLLGCAAGMVGSFTLLRKRALMGDALSHATLPGIGLAFILATHYGQDGKSMPILLLGATISGLIGVGTILAIGHLTRLKEDTAIGAVLSVFFGAGVAMLSVVQQMSQGNAAGLESFVYGKTASMGMADMRLIVAAAVICIFGCTLLFKEFKLLCFDDGFAGSRGFPVKRLDMTLMGLVVVATIVGLQAVGLILMIALLIIPAAAARFWTEKLGQMFLISGSLGAISGMLGAGTSALFSKLPSGAMIVLVCTAMFGFSMIFGSARGVLIRALKRRRLNRSVDRQHLLRALYEMRETDPQAPAPPARESDSGSYRRAARGTVPVADLLQVRSWSRARLMREIRRSQADELVECSDNKVQLTKRGAVEAQRLTREHRLWELFLITHADVAPSQVDRDADAIEHVLEPEIVAELEALLSREQPTIPASPHSLAAHPAAAPPAGEES</sequence>
<dbReference type="InterPro" id="IPR036421">
    <property type="entry name" value="Fe_dep_repressor_sf"/>
</dbReference>
<dbReference type="InterPro" id="IPR001367">
    <property type="entry name" value="Fe_dep_repressor"/>
</dbReference>